<protein>
    <submittedName>
        <fullName evidence="1">DUF72 domain-containing protein</fullName>
    </submittedName>
</protein>
<dbReference type="AlphaFoldDB" id="A0A5J5IE46"/>
<dbReference type="PANTHER" id="PTHR30348:SF4">
    <property type="entry name" value="DUF72 DOMAIN-CONTAINING PROTEIN"/>
    <property type="match status" value="1"/>
</dbReference>
<evidence type="ECO:0000313" key="1">
    <source>
        <dbReference type="EMBL" id="KAA9036339.1"/>
    </source>
</evidence>
<reference evidence="1 2" key="1">
    <citation type="submission" date="2019-09" db="EMBL/GenBank/DDBJ databases">
        <title>Draft genome sequence of Ginsengibacter sp. BR5-29.</title>
        <authorList>
            <person name="Im W.-T."/>
        </authorList>
    </citation>
    <scope>NUCLEOTIDE SEQUENCE [LARGE SCALE GENOMIC DNA]</scope>
    <source>
        <strain evidence="1 2">BR5-29</strain>
    </source>
</reference>
<dbReference type="PANTHER" id="PTHR30348">
    <property type="entry name" value="UNCHARACTERIZED PROTEIN YECE"/>
    <property type="match status" value="1"/>
</dbReference>
<comment type="caution">
    <text evidence="1">The sequence shown here is derived from an EMBL/GenBank/DDBJ whole genome shotgun (WGS) entry which is preliminary data.</text>
</comment>
<dbReference type="RefSeq" id="WP_150416462.1">
    <property type="nucleotide sequence ID" value="NZ_VYQF01000008.1"/>
</dbReference>
<dbReference type="SUPFAM" id="SSF117396">
    <property type="entry name" value="TM1631-like"/>
    <property type="match status" value="1"/>
</dbReference>
<keyword evidence="2" id="KW-1185">Reference proteome</keyword>
<dbReference type="EMBL" id="VYQF01000008">
    <property type="protein sequence ID" value="KAA9036339.1"/>
    <property type="molecule type" value="Genomic_DNA"/>
</dbReference>
<organism evidence="1 2">
    <name type="scientific">Ginsengibacter hankyongi</name>
    <dbReference type="NCBI Taxonomy" id="2607284"/>
    <lineage>
        <taxon>Bacteria</taxon>
        <taxon>Pseudomonadati</taxon>
        <taxon>Bacteroidota</taxon>
        <taxon>Chitinophagia</taxon>
        <taxon>Chitinophagales</taxon>
        <taxon>Chitinophagaceae</taxon>
        <taxon>Ginsengibacter</taxon>
    </lineage>
</organism>
<sequence length="243" mass="28633">MANRKIYIGCSGFHYKEWKDVFYPNGLAQSKWFQFYCEHFNTLELNVTFYKFPTEKSLSKWYSTSPPDFKFSAKVPKAITHYKKFNECERMLDDFYTSAQNGLQHKLGCILFQLPRQLVYSEELLHKIINNLNPAFKNVIEFRHASWWNKIVFAELKKNKIIFSGSSYPNLPDNIIQTNTSLYYRLHGVPVLYKSSYAGNFLEELARELSTLKIKEAWIYFNNTWGTAAIENAKFLQRCLCNS</sequence>
<dbReference type="InterPro" id="IPR036520">
    <property type="entry name" value="UPF0759_sf"/>
</dbReference>
<dbReference type="Proteomes" id="UP000326903">
    <property type="component" value="Unassembled WGS sequence"/>
</dbReference>
<accession>A0A5J5IE46</accession>
<dbReference type="Gene3D" id="3.20.20.410">
    <property type="entry name" value="Protein of unknown function UPF0759"/>
    <property type="match status" value="1"/>
</dbReference>
<evidence type="ECO:0000313" key="2">
    <source>
        <dbReference type="Proteomes" id="UP000326903"/>
    </source>
</evidence>
<name>A0A5J5IE46_9BACT</name>
<dbReference type="Pfam" id="PF01904">
    <property type="entry name" value="DUF72"/>
    <property type="match status" value="1"/>
</dbReference>
<dbReference type="InterPro" id="IPR002763">
    <property type="entry name" value="DUF72"/>
</dbReference>
<proteinExistence type="predicted"/>
<gene>
    <name evidence="1" type="ORF">FW778_19090</name>
</gene>